<reference evidence="2 3" key="1">
    <citation type="journal article" date="2011" name="Nature">
        <title>Genome sequencing reveals insights into physiology and longevity of the naked mole rat.</title>
        <authorList>
            <person name="Kim E.B."/>
            <person name="Fang X."/>
            <person name="Fushan A.A."/>
            <person name="Huang Z."/>
            <person name="Lobanov A.V."/>
            <person name="Han L."/>
            <person name="Marino S.M."/>
            <person name="Sun X."/>
            <person name="Turanov A.A."/>
            <person name="Yang P."/>
            <person name="Yim S.H."/>
            <person name="Zhao X."/>
            <person name="Kasaikina M.V."/>
            <person name="Stoletzki N."/>
            <person name="Peng C."/>
            <person name="Polak P."/>
            <person name="Xiong Z."/>
            <person name="Kiezun A."/>
            <person name="Zhu Y."/>
            <person name="Chen Y."/>
            <person name="Kryukov G.V."/>
            <person name="Zhang Q."/>
            <person name="Peshkin L."/>
            <person name="Yang L."/>
            <person name="Bronson R.T."/>
            <person name="Buffenstein R."/>
            <person name="Wang B."/>
            <person name="Han C."/>
            <person name="Li Q."/>
            <person name="Chen L."/>
            <person name="Zhao W."/>
            <person name="Sunyaev S.R."/>
            <person name="Park T.J."/>
            <person name="Zhang G."/>
            <person name="Wang J."/>
            <person name="Gladyshev V.N."/>
        </authorList>
    </citation>
    <scope>NUCLEOTIDE SEQUENCE [LARGE SCALE GENOMIC DNA]</scope>
</reference>
<name>G5ATG4_HETGA</name>
<dbReference type="AlphaFoldDB" id="G5ATG4"/>
<dbReference type="EMBL" id="JH166924">
    <property type="protein sequence ID" value="EHB00325.1"/>
    <property type="molecule type" value="Genomic_DNA"/>
</dbReference>
<dbReference type="InParanoid" id="G5ATG4"/>
<gene>
    <name evidence="2" type="ORF">GW7_09250</name>
</gene>
<feature type="compositionally biased region" description="Gly residues" evidence="1">
    <location>
        <begin position="52"/>
        <end position="68"/>
    </location>
</feature>
<proteinExistence type="predicted"/>
<evidence type="ECO:0000313" key="2">
    <source>
        <dbReference type="EMBL" id="EHB00325.1"/>
    </source>
</evidence>
<dbReference type="Proteomes" id="UP000006813">
    <property type="component" value="Unassembled WGS sequence"/>
</dbReference>
<sequence length="90" mass="8847">MICIRVPASRFPVLLPNTRPGAPGLGAHVAFLPPFLLVPNGVQPVPPESSFCGGGSGGGGSKGIGRGPGSLLQPLLLPPLLTVPSGSSAS</sequence>
<protein>
    <submittedName>
        <fullName evidence="2">Uncharacterized protein</fullName>
    </submittedName>
</protein>
<feature type="region of interest" description="Disordered" evidence="1">
    <location>
        <begin position="48"/>
        <end position="71"/>
    </location>
</feature>
<evidence type="ECO:0000256" key="1">
    <source>
        <dbReference type="SAM" id="MobiDB-lite"/>
    </source>
</evidence>
<organism evidence="2 3">
    <name type="scientific">Heterocephalus glaber</name>
    <name type="common">Naked mole rat</name>
    <dbReference type="NCBI Taxonomy" id="10181"/>
    <lineage>
        <taxon>Eukaryota</taxon>
        <taxon>Metazoa</taxon>
        <taxon>Chordata</taxon>
        <taxon>Craniata</taxon>
        <taxon>Vertebrata</taxon>
        <taxon>Euteleostomi</taxon>
        <taxon>Mammalia</taxon>
        <taxon>Eutheria</taxon>
        <taxon>Euarchontoglires</taxon>
        <taxon>Glires</taxon>
        <taxon>Rodentia</taxon>
        <taxon>Hystricomorpha</taxon>
        <taxon>Bathyergidae</taxon>
        <taxon>Heterocephalus</taxon>
    </lineage>
</organism>
<evidence type="ECO:0000313" key="3">
    <source>
        <dbReference type="Proteomes" id="UP000006813"/>
    </source>
</evidence>
<accession>G5ATG4</accession>